<dbReference type="GO" id="GO:0000272">
    <property type="term" value="P:polysaccharide catabolic process"/>
    <property type="evidence" value="ECO:0007669"/>
    <property type="project" value="InterPro"/>
</dbReference>
<dbReference type="OrthoDB" id="9971853at2759"/>
<dbReference type="GO" id="GO:0050295">
    <property type="term" value="F:steryl-beta-glucosidase activity"/>
    <property type="evidence" value="ECO:0007669"/>
    <property type="project" value="TreeGrafter"/>
</dbReference>
<dbReference type="SUPFAM" id="SSF51445">
    <property type="entry name" value="(Trans)glycosidases"/>
    <property type="match status" value="1"/>
</dbReference>
<evidence type="ECO:0000256" key="3">
    <source>
        <dbReference type="ARBA" id="ARBA00023295"/>
    </source>
</evidence>
<evidence type="ECO:0000259" key="4">
    <source>
        <dbReference type="Pfam" id="PF00150"/>
    </source>
</evidence>
<evidence type="ECO:0000313" key="6">
    <source>
        <dbReference type="EMBL" id="KAF7722231.1"/>
    </source>
</evidence>
<sequence length="743" mass="84971">MDLNGPWFIERDTKRTVLFRGVNLGGGTKLPKGIPSHQDRGFWEDYDTKVDFVGRPFPLHEADDHLQRLADWGFNLIRLIVTWEAIEHKGPGLYDEEYLDYITELLKKCEQYDLKVFIDPHQDAWSRQCGGSGHPGWTHALVGLNPRHFSVTNAAIVHNTYPIKDGFPKMIWNTNYQKLAAATMFTLFFAGKTYAPKCIVNGVHVQDYLQTHYFNAFRELAKRIHKEELEDSVVIGYDTMNEPGKGYIGLKDISKSSDSDIDFKMGLMPTPYEGMQLGSGIATNVEEWDFIWSGPKRRGKVLVDPKGTQAWMSASEVLEACNRFGWQRSEEWSAGCIWEMHGVWSNKSSPSLLSPHYFASDPITGESTDYHDFWIDFLLRFTKAIREFHTDALIFVQPAVLEPPPLIPRSLDRLVYAPHWYDGLTLVKKKWCSYNFDFINLSRGKYGTGPLRYVRAMRVGEKAIRQCFVDQLKTIREEGLQQIGNYPCLLGEIGIPYDMQPAKSNSLQWLWAWVSAWFVQPAIAIRSMNITDSPDSPQNKAMDANMHATETNLLNYAIWHYMPDNDSYWGDLWNGEDLSVWQTFSAINHRAPSVSDPKVLDATWVDQYLDANSSSSTLQETPTLTGTVADPQNARDIASLHRPHARKIAGTPLSIEYISPTFRQRASYHLRYTHHTANGPTEIFIPSCFFPIDNTEVTVSNGRSEVEEVSEKHWLLRWWAEPTTTDGEVLDIQIRVVELPKKN</sequence>
<dbReference type="InterPro" id="IPR001547">
    <property type="entry name" value="Glyco_hydro_5"/>
</dbReference>
<dbReference type="Gene3D" id="3.20.20.80">
    <property type="entry name" value="Glycosidases"/>
    <property type="match status" value="2"/>
</dbReference>
<dbReference type="PANTHER" id="PTHR31308:SF5">
    <property type="entry name" value="ERGOSTERYL-BETA-GLUCOSIDASE"/>
    <property type="match status" value="1"/>
</dbReference>
<dbReference type="InterPro" id="IPR017853">
    <property type="entry name" value="GH"/>
</dbReference>
<gene>
    <name evidence="6" type="ORF">EC973_003512</name>
</gene>
<keyword evidence="3" id="KW-0326">Glycosidase</keyword>
<evidence type="ECO:0000259" key="5">
    <source>
        <dbReference type="Pfam" id="PF18564"/>
    </source>
</evidence>
<keyword evidence="7" id="KW-1185">Reference proteome</keyword>
<organism evidence="6 7">
    <name type="scientific">Apophysomyces ossiformis</name>
    <dbReference type="NCBI Taxonomy" id="679940"/>
    <lineage>
        <taxon>Eukaryota</taxon>
        <taxon>Fungi</taxon>
        <taxon>Fungi incertae sedis</taxon>
        <taxon>Mucoromycota</taxon>
        <taxon>Mucoromycotina</taxon>
        <taxon>Mucoromycetes</taxon>
        <taxon>Mucorales</taxon>
        <taxon>Mucorineae</taxon>
        <taxon>Mucoraceae</taxon>
        <taxon>Apophysomyces</taxon>
    </lineage>
</organism>
<dbReference type="Proteomes" id="UP000605846">
    <property type="component" value="Unassembled WGS sequence"/>
</dbReference>
<comment type="caution">
    <text evidence="6">The sequence shown here is derived from an EMBL/GenBank/DDBJ whole genome shotgun (WGS) entry which is preliminary data.</text>
</comment>
<feature type="domain" description="Glycoside hydrolase family 5" evidence="4">
    <location>
        <begin position="55"/>
        <end position="245"/>
    </location>
</feature>
<protein>
    <submittedName>
        <fullName evidence="6">Uncharacterized protein</fullName>
    </submittedName>
</protein>
<dbReference type="AlphaFoldDB" id="A0A8H7BFL8"/>
<reference evidence="6" key="1">
    <citation type="submission" date="2020-01" db="EMBL/GenBank/DDBJ databases">
        <title>Genome Sequencing of Three Apophysomyces-Like Fungal Strains Confirms a Novel Fungal Genus in the Mucoromycota with divergent Burkholderia-like Endosymbiotic Bacteria.</title>
        <authorList>
            <person name="Stajich J.E."/>
            <person name="Macias A.M."/>
            <person name="Carter-House D."/>
            <person name="Lovett B."/>
            <person name="Kasson L.R."/>
            <person name="Berry K."/>
            <person name="Grigoriev I."/>
            <person name="Chang Y."/>
            <person name="Spatafora J."/>
            <person name="Kasson M.T."/>
        </authorList>
    </citation>
    <scope>NUCLEOTIDE SEQUENCE</scope>
    <source>
        <strain evidence="6">NRRL A-21654</strain>
    </source>
</reference>
<dbReference type="InterPro" id="IPR041036">
    <property type="entry name" value="GH5_C"/>
</dbReference>
<keyword evidence="2" id="KW-0378">Hydrolase</keyword>
<dbReference type="PANTHER" id="PTHR31308">
    <property type="match status" value="1"/>
</dbReference>
<evidence type="ECO:0000256" key="2">
    <source>
        <dbReference type="ARBA" id="ARBA00022801"/>
    </source>
</evidence>
<accession>A0A8H7BFL8</accession>
<dbReference type="InterPro" id="IPR013780">
    <property type="entry name" value="Glyco_hydro_b"/>
</dbReference>
<dbReference type="InterPro" id="IPR052066">
    <property type="entry name" value="Glycosphingolipid_Hydrolases"/>
</dbReference>
<feature type="domain" description="Glycoside hydrolase family 5 C-terminal" evidence="5">
    <location>
        <begin position="642"/>
        <end position="722"/>
    </location>
</feature>
<name>A0A8H7BFL8_9FUNG</name>
<evidence type="ECO:0000256" key="1">
    <source>
        <dbReference type="ARBA" id="ARBA00005641"/>
    </source>
</evidence>
<dbReference type="EMBL" id="JABAYA010000206">
    <property type="protein sequence ID" value="KAF7722231.1"/>
    <property type="molecule type" value="Genomic_DNA"/>
</dbReference>
<dbReference type="GO" id="GO:1904462">
    <property type="term" value="P:ergosteryl 3-beta-D-glucoside catabolic process"/>
    <property type="evidence" value="ECO:0007669"/>
    <property type="project" value="TreeGrafter"/>
</dbReference>
<dbReference type="Pfam" id="PF18564">
    <property type="entry name" value="Glyco_hydro_5_C"/>
    <property type="match status" value="1"/>
</dbReference>
<dbReference type="Gene3D" id="2.60.40.1180">
    <property type="entry name" value="Golgi alpha-mannosidase II"/>
    <property type="match status" value="1"/>
</dbReference>
<comment type="similarity">
    <text evidence="1">Belongs to the glycosyl hydrolase 5 (cellulase A) family.</text>
</comment>
<evidence type="ECO:0000313" key="7">
    <source>
        <dbReference type="Proteomes" id="UP000605846"/>
    </source>
</evidence>
<proteinExistence type="inferred from homology"/>
<dbReference type="Pfam" id="PF00150">
    <property type="entry name" value="Cellulase"/>
    <property type="match status" value="1"/>
</dbReference>